<feature type="transmembrane region" description="Helical" evidence="1">
    <location>
        <begin position="40"/>
        <end position="57"/>
    </location>
</feature>
<dbReference type="AlphaFoldDB" id="A0A0P7HB12"/>
<feature type="transmembrane region" description="Helical" evidence="1">
    <location>
        <begin position="143"/>
        <end position="162"/>
    </location>
</feature>
<evidence type="ECO:0000256" key="1">
    <source>
        <dbReference type="SAM" id="Phobius"/>
    </source>
</evidence>
<dbReference type="Proteomes" id="UP000050535">
    <property type="component" value="Unassembled WGS sequence"/>
</dbReference>
<feature type="transmembrane region" description="Helical" evidence="1">
    <location>
        <begin position="105"/>
        <end position="131"/>
    </location>
</feature>
<name>A0A0P7HB12_9EURY</name>
<dbReference type="PANTHER" id="PTHR41710">
    <property type="entry name" value="GLYCOSYL TRANSFERASE, FAMILY 39"/>
    <property type="match status" value="1"/>
</dbReference>
<keyword evidence="1" id="KW-0812">Transmembrane</keyword>
<dbReference type="PANTHER" id="PTHR41710:SF2">
    <property type="entry name" value="GLYCOSYL TRANSFERASE FAMILY 39_83 DOMAIN-CONTAINING PROTEIN"/>
    <property type="match status" value="1"/>
</dbReference>
<proteinExistence type="predicted"/>
<sequence>MLAARRPAHRRRGPHPGEEATAIRERVRQGAASVVRRRVALLRGTAVAVVVALSFYVPRGRTDLSAPASLLAALESGTVGAVQRFLAVRVLGRHAPPTYTNDHALLPYVAGTAEVLLAAALPVVGLAIWGFFRERYAGRSRPVVNFAAYWAGAGLLLFPLATEVNQPWVAVHVLAPATVPAAVGLAALWNAAAESIAADEAARLAAALLLLSAAGVHTGAVVAGEVYDAPEADDALPGYAQPGAEFRAPAAAIERAVTDGTGVDVLYVGADLAVPDESTLDRPPVPEAARGAFSARLPLAWYVERAGAETASVDAPNAMDESAPPVVVTTPAHRRAVADRLSGYERYEIEQGLTDRRLVVFVES</sequence>
<keyword evidence="3" id="KW-1185">Reference proteome</keyword>
<accession>A0A0P7HB12</accession>
<evidence type="ECO:0000313" key="3">
    <source>
        <dbReference type="Proteomes" id="UP000050535"/>
    </source>
</evidence>
<feature type="transmembrane region" description="Helical" evidence="1">
    <location>
        <begin position="201"/>
        <end position="223"/>
    </location>
</feature>
<reference evidence="3" key="1">
    <citation type="submission" date="2013-11" db="EMBL/GenBank/DDBJ databases">
        <authorList>
            <person name="Hoang H.T."/>
            <person name="Killian M.L."/>
            <person name="Madson D.M."/>
            <person name="Arruda P.H.E."/>
            <person name="Sun D."/>
            <person name="Schwartz K.J."/>
            <person name="Yoon K."/>
        </authorList>
    </citation>
    <scope>NUCLEOTIDE SEQUENCE [LARGE SCALE GENOMIC DNA]</scope>
    <source>
        <strain evidence="3">CDK2</strain>
    </source>
</reference>
<evidence type="ECO:0008006" key="4">
    <source>
        <dbReference type="Google" id="ProtNLM"/>
    </source>
</evidence>
<gene>
    <name evidence="2" type="ORF">SY89_01360</name>
</gene>
<evidence type="ECO:0000313" key="2">
    <source>
        <dbReference type="EMBL" id="KPN30624.1"/>
    </source>
</evidence>
<feature type="transmembrane region" description="Helical" evidence="1">
    <location>
        <begin position="168"/>
        <end position="189"/>
    </location>
</feature>
<protein>
    <recommendedName>
        <fullName evidence="4">Dolichyl-phosphate-mannose-protein mannosyltransferase</fullName>
    </recommendedName>
</protein>
<keyword evidence="1" id="KW-1133">Transmembrane helix</keyword>
<dbReference type="EMBL" id="LGUC01000001">
    <property type="protein sequence ID" value="KPN30624.1"/>
    <property type="molecule type" value="Genomic_DNA"/>
</dbReference>
<dbReference type="InterPro" id="IPR019962">
    <property type="entry name" value="CHP03663"/>
</dbReference>
<keyword evidence="1" id="KW-0472">Membrane</keyword>
<organism evidence="2 3">
    <name type="scientific">Halolamina pelagica</name>
    <dbReference type="NCBI Taxonomy" id="699431"/>
    <lineage>
        <taxon>Archaea</taxon>
        <taxon>Methanobacteriati</taxon>
        <taxon>Methanobacteriota</taxon>
        <taxon>Stenosarchaea group</taxon>
        <taxon>Halobacteria</taxon>
        <taxon>Halobacteriales</taxon>
        <taxon>Haloferacaceae</taxon>
    </lineage>
</organism>
<comment type="caution">
    <text evidence="2">The sequence shown here is derived from an EMBL/GenBank/DDBJ whole genome shotgun (WGS) entry which is preliminary data.</text>
</comment>